<evidence type="ECO:0000313" key="2">
    <source>
        <dbReference type="Proteomes" id="UP000740926"/>
    </source>
</evidence>
<keyword evidence="2" id="KW-1185">Reference proteome</keyword>
<organism evidence="1 2">
    <name type="scientific">Rhizopus delemar</name>
    <dbReference type="NCBI Taxonomy" id="936053"/>
    <lineage>
        <taxon>Eukaryota</taxon>
        <taxon>Fungi</taxon>
        <taxon>Fungi incertae sedis</taxon>
        <taxon>Mucoromycota</taxon>
        <taxon>Mucoromycotina</taxon>
        <taxon>Mucoromycetes</taxon>
        <taxon>Mucorales</taxon>
        <taxon>Mucorineae</taxon>
        <taxon>Rhizopodaceae</taxon>
        <taxon>Rhizopus</taxon>
    </lineage>
</organism>
<sequence length="105" mass="11435">MAASRTWISFSTPSSPNTWRTAPIICTVISACVSGKRPWPASVRYQIWVGRPRPALWLSESTSPSACNRVICWRTASAVPSMAFAMPAMDCGPRVFKVMSTRAAG</sequence>
<gene>
    <name evidence="1" type="ORF">G6F50_017381</name>
</gene>
<dbReference type="PROSITE" id="PS51257">
    <property type="entry name" value="PROKAR_LIPOPROTEIN"/>
    <property type="match status" value="1"/>
</dbReference>
<dbReference type="AlphaFoldDB" id="A0A9P7C093"/>
<proteinExistence type="predicted"/>
<dbReference type="EMBL" id="JAANIU010012670">
    <property type="protein sequence ID" value="KAG1530345.1"/>
    <property type="molecule type" value="Genomic_DNA"/>
</dbReference>
<name>A0A9P7C093_9FUNG</name>
<protein>
    <submittedName>
        <fullName evidence="1">Uncharacterized protein</fullName>
    </submittedName>
</protein>
<comment type="caution">
    <text evidence="1">The sequence shown here is derived from an EMBL/GenBank/DDBJ whole genome shotgun (WGS) entry which is preliminary data.</text>
</comment>
<evidence type="ECO:0000313" key="1">
    <source>
        <dbReference type="EMBL" id="KAG1530345.1"/>
    </source>
</evidence>
<dbReference type="Proteomes" id="UP000740926">
    <property type="component" value="Unassembled WGS sequence"/>
</dbReference>
<reference evidence="1 2" key="1">
    <citation type="journal article" date="2020" name="Microb. Genom.">
        <title>Genetic diversity of clinical and environmental Mucorales isolates obtained from an investigation of mucormycosis cases among solid organ transplant recipients.</title>
        <authorList>
            <person name="Nguyen M.H."/>
            <person name="Kaul D."/>
            <person name="Muto C."/>
            <person name="Cheng S.J."/>
            <person name="Richter R.A."/>
            <person name="Bruno V.M."/>
            <person name="Liu G."/>
            <person name="Beyhan S."/>
            <person name="Sundermann A.J."/>
            <person name="Mounaud S."/>
            <person name="Pasculle A.W."/>
            <person name="Nierman W.C."/>
            <person name="Driscoll E."/>
            <person name="Cumbie R."/>
            <person name="Clancy C.J."/>
            <person name="Dupont C.L."/>
        </authorList>
    </citation>
    <scope>NUCLEOTIDE SEQUENCE [LARGE SCALE GENOMIC DNA]</scope>
    <source>
        <strain evidence="1 2">GL24</strain>
    </source>
</reference>
<accession>A0A9P7C093</accession>